<dbReference type="InterPro" id="IPR040628">
    <property type="entry name" value="BaeRF_family6"/>
</dbReference>
<comment type="caution">
    <text evidence="3">The sequence shown here is derived from an EMBL/GenBank/DDBJ whole genome shotgun (WGS) entry which is preliminary data.</text>
</comment>
<name>A0A1U7M2N1_TISCR</name>
<dbReference type="Proteomes" id="UP000186112">
    <property type="component" value="Unassembled WGS sequence"/>
</dbReference>
<sequence>MKKLDKEDYQRLVDAESEMCISIYFPTFRTGADIKQNPIRFKQRIREAEDKLYNMELTKDEVEAILKPASNLVDETKFWQNQDDSLAVFIADKEIEYFQLPFEVKEKTVLGKKFYTKPLLPLISCDEEYFILAISQNENRLFKASKQHIEEVEMKNAPESVESMKQDDDPRSQLPIRTSNPEGGNSLVYNMTTQGQANENDFNRNEMTRYFRAIDVCLEKYKKKNTPLILAGVEYLIPIFREKSKYPNILDEYIRGNPEILDAKDLHKESWKIIEEKFAKIQQLAEEKYLQYKGQKNGLASNSISKILPEAYKGQIETLFISEDLEKWGKFIPDKDKVQIYNDEKFDAEDLVGVAIDLTQSRGGTVYSLPQEEIPDNEEIVAVLRY</sequence>
<dbReference type="OrthoDB" id="4393931at2"/>
<reference evidence="3 4" key="1">
    <citation type="submission" date="2016-02" db="EMBL/GenBank/DDBJ databases">
        <title>Genome sequence of Tissierella creatinophila DSM 6911.</title>
        <authorList>
            <person name="Poehlein A."/>
            <person name="Daniel R."/>
        </authorList>
    </citation>
    <scope>NUCLEOTIDE SEQUENCE [LARGE SCALE GENOMIC DNA]</scope>
    <source>
        <strain evidence="3 4">DSM 6911</strain>
    </source>
</reference>
<accession>A0A1U7M2N1</accession>
<proteinExistence type="predicted"/>
<evidence type="ECO:0000313" key="3">
    <source>
        <dbReference type="EMBL" id="OLS01510.1"/>
    </source>
</evidence>
<dbReference type="EMBL" id="LTDM01000066">
    <property type="protein sequence ID" value="OLS01510.1"/>
    <property type="molecule type" value="Genomic_DNA"/>
</dbReference>
<evidence type="ECO:0000259" key="2">
    <source>
        <dbReference type="Pfam" id="PF18848"/>
    </source>
</evidence>
<organism evidence="3 4">
    <name type="scientific">Tissierella creatinophila DSM 6911</name>
    <dbReference type="NCBI Taxonomy" id="1123403"/>
    <lineage>
        <taxon>Bacteria</taxon>
        <taxon>Bacillati</taxon>
        <taxon>Bacillota</taxon>
        <taxon>Tissierellia</taxon>
        <taxon>Tissierellales</taxon>
        <taxon>Tissierellaceae</taxon>
        <taxon>Tissierella</taxon>
    </lineage>
</organism>
<feature type="compositionally biased region" description="Polar residues" evidence="1">
    <location>
        <begin position="175"/>
        <end position="185"/>
    </location>
</feature>
<gene>
    <name evidence="3" type="ORF">TICRE_25490</name>
</gene>
<protein>
    <recommendedName>
        <fullName evidence="2">Bacterial archaeo-eukaryotic release factor family 6 domain-containing protein</fullName>
    </recommendedName>
</protein>
<dbReference type="Pfam" id="PF18848">
    <property type="entry name" value="baeRF_family6"/>
    <property type="match status" value="1"/>
</dbReference>
<keyword evidence="4" id="KW-1185">Reference proteome</keyword>
<feature type="region of interest" description="Disordered" evidence="1">
    <location>
        <begin position="156"/>
        <end position="185"/>
    </location>
</feature>
<dbReference type="RefSeq" id="WP_075728667.1">
    <property type="nucleotide sequence ID" value="NZ_LTDM01000066.1"/>
</dbReference>
<feature type="compositionally biased region" description="Basic and acidic residues" evidence="1">
    <location>
        <begin position="156"/>
        <end position="171"/>
    </location>
</feature>
<evidence type="ECO:0000256" key="1">
    <source>
        <dbReference type="SAM" id="MobiDB-lite"/>
    </source>
</evidence>
<feature type="domain" description="Bacterial archaeo-eukaryotic release factor family 6" evidence="2">
    <location>
        <begin position="128"/>
        <end position="276"/>
    </location>
</feature>
<evidence type="ECO:0000313" key="4">
    <source>
        <dbReference type="Proteomes" id="UP000186112"/>
    </source>
</evidence>
<dbReference type="AlphaFoldDB" id="A0A1U7M2N1"/>